<gene>
    <name evidence="1" type="ORF">VNO80_24285</name>
</gene>
<evidence type="ECO:0000313" key="2">
    <source>
        <dbReference type="Proteomes" id="UP001374584"/>
    </source>
</evidence>
<proteinExistence type="predicted"/>
<dbReference type="Proteomes" id="UP001374584">
    <property type="component" value="Unassembled WGS sequence"/>
</dbReference>
<organism evidence="1 2">
    <name type="scientific">Phaseolus coccineus</name>
    <name type="common">Scarlet runner bean</name>
    <name type="synonym">Phaseolus multiflorus</name>
    <dbReference type="NCBI Taxonomy" id="3886"/>
    <lineage>
        <taxon>Eukaryota</taxon>
        <taxon>Viridiplantae</taxon>
        <taxon>Streptophyta</taxon>
        <taxon>Embryophyta</taxon>
        <taxon>Tracheophyta</taxon>
        <taxon>Spermatophyta</taxon>
        <taxon>Magnoliopsida</taxon>
        <taxon>eudicotyledons</taxon>
        <taxon>Gunneridae</taxon>
        <taxon>Pentapetalae</taxon>
        <taxon>rosids</taxon>
        <taxon>fabids</taxon>
        <taxon>Fabales</taxon>
        <taxon>Fabaceae</taxon>
        <taxon>Papilionoideae</taxon>
        <taxon>50 kb inversion clade</taxon>
        <taxon>NPAAA clade</taxon>
        <taxon>indigoferoid/millettioid clade</taxon>
        <taxon>Phaseoleae</taxon>
        <taxon>Phaseolus</taxon>
    </lineage>
</organism>
<reference evidence="1 2" key="1">
    <citation type="submission" date="2024-01" db="EMBL/GenBank/DDBJ databases">
        <title>The genomes of 5 underutilized Papilionoideae crops provide insights into root nodulation and disease resistanc.</title>
        <authorList>
            <person name="Jiang F."/>
        </authorList>
    </citation>
    <scope>NUCLEOTIDE SEQUENCE [LARGE SCALE GENOMIC DNA]</scope>
    <source>
        <strain evidence="1">JINMINGXINNONG_FW02</strain>
        <tissue evidence="1">Leaves</tissue>
    </source>
</reference>
<keyword evidence="2" id="KW-1185">Reference proteome</keyword>
<accession>A0AAN9QS74</accession>
<sequence>MHFKANQWIHFVVLVREREREEKKALPSPQPTRLRSESCYKKGFVFWVTLRFSGISISELKSGFLGDF</sequence>
<dbReference type="AlphaFoldDB" id="A0AAN9QS74"/>
<dbReference type="EMBL" id="JAYMYR010000009">
    <property type="protein sequence ID" value="KAK7341358.1"/>
    <property type="molecule type" value="Genomic_DNA"/>
</dbReference>
<name>A0AAN9QS74_PHACN</name>
<evidence type="ECO:0000313" key="1">
    <source>
        <dbReference type="EMBL" id="KAK7341358.1"/>
    </source>
</evidence>
<protein>
    <submittedName>
        <fullName evidence="1">Uncharacterized protein</fullName>
    </submittedName>
</protein>
<comment type="caution">
    <text evidence="1">The sequence shown here is derived from an EMBL/GenBank/DDBJ whole genome shotgun (WGS) entry which is preliminary data.</text>
</comment>